<name>A0A1H2W1H2_9PSEU</name>
<dbReference type="EMBL" id="FNON01000001">
    <property type="protein sequence ID" value="SDW74420.1"/>
    <property type="molecule type" value="Genomic_DNA"/>
</dbReference>
<evidence type="ECO:0000256" key="4">
    <source>
        <dbReference type="ARBA" id="ARBA00022475"/>
    </source>
</evidence>
<keyword evidence="7 9" id="KW-1133">Transmembrane helix</keyword>
<sequence>MTGRVRWKSRALGLGIGVLADRILADPARFHPVAGFGSTALALEKRMWAPSRGRGLAYTVTLVTAAAGAGVLAERLGRRSAILTAVATWTVLGGTSLGRDAERIAAALRADDLDEARRLLPRLVGRDPSVLDADGVAGAVVESVAENTSDAVVGALFWGALAGIPGLLGYRAANTLDAMVGHHNDRYERFGTASARLDDLANLVPARLTGLLVAACAPLAGGRPAAAISAWRRDAAAHPSPNAGVCEAAFAGALDVRLGGRTVYSYRTEDRPLLGDGKPPVTDDIARAVTLSRAVSYGAAAVAMAAVAVLGRGTRRS</sequence>
<evidence type="ECO:0000256" key="6">
    <source>
        <dbReference type="ARBA" id="ARBA00022692"/>
    </source>
</evidence>
<dbReference type="GO" id="GO:0009236">
    <property type="term" value="P:cobalamin biosynthetic process"/>
    <property type="evidence" value="ECO:0007669"/>
    <property type="project" value="UniProtKB-UniRule"/>
</dbReference>
<comment type="similarity">
    <text evidence="3 9">Belongs to the CobD/CbiB family.</text>
</comment>
<dbReference type="PANTHER" id="PTHR34308:SF1">
    <property type="entry name" value="COBALAMIN BIOSYNTHESIS PROTEIN CBIB"/>
    <property type="match status" value="1"/>
</dbReference>
<dbReference type="HAMAP" id="MF_00024">
    <property type="entry name" value="CobD_CbiB"/>
    <property type="match status" value="1"/>
</dbReference>
<dbReference type="RefSeq" id="WP_091287934.1">
    <property type="nucleotide sequence ID" value="NZ_FNON01000001.1"/>
</dbReference>
<accession>A0A1H2W1H2</accession>
<dbReference type="InterPro" id="IPR004485">
    <property type="entry name" value="Cobalamin_biosynth_CobD/CbiB"/>
</dbReference>
<dbReference type="STRING" id="589385.SAMN05421504_1011397"/>
<dbReference type="NCBIfam" id="NF002276">
    <property type="entry name" value="PRK01209.1-4"/>
    <property type="match status" value="1"/>
</dbReference>
<comment type="function">
    <text evidence="9">Converts cobyric acid to cobinamide by the addition of aminopropanol on the F carboxylic group.</text>
</comment>
<evidence type="ECO:0000256" key="7">
    <source>
        <dbReference type="ARBA" id="ARBA00022989"/>
    </source>
</evidence>
<dbReference type="Proteomes" id="UP000199515">
    <property type="component" value="Unassembled WGS sequence"/>
</dbReference>
<keyword evidence="6 9" id="KW-0812">Transmembrane</keyword>
<dbReference type="PANTHER" id="PTHR34308">
    <property type="entry name" value="COBALAMIN BIOSYNTHESIS PROTEIN CBIB"/>
    <property type="match status" value="1"/>
</dbReference>
<protein>
    <recommendedName>
        <fullName evidence="9">Cobalamin biosynthesis protein CobD</fullName>
    </recommendedName>
</protein>
<dbReference type="GO" id="GO:0015420">
    <property type="term" value="F:ABC-type vitamin B12 transporter activity"/>
    <property type="evidence" value="ECO:0007669"/>
    <property type="project" value="UniProtKB-UniRule"/>
</dbReference>
<evidence type="ECO:0000256" key="1">
    <source>
        <dbReference type="ARBA" id="ARBA00004651"/>
    </source>
</evidence>
<comment type="caution">
    <text evidence="9">Lacks conserved residue(s) required for the propagation of feature annotation.</text>
</comment>
<organism evidence="10 11">
    <name type="scientific">Amycolatopsis xylanica</name>
    <dbReference type="NCBI Taxonomy" id="589385"/>
    <lineage>
        <taxon>Bacteria</taxon>
        <taxon>Bacillati</taxon>
        <taxon>Actinomycetota</taxon>
        <taxon>Actinomycetes</taxon>
        <taxon>Pseudonocardiales</taxon>
        <taxon>Pseudonocardiaceae</taxon>
        <taxon>Amycolatopsis</taxon>
    </lineage>
</organism>
<proteinExistence type="inferred from homology"/>
<gene>
    <name evidence="9" type="primary">cobD</name>
    <name evidence="10" type="ORF">SAMN05421504_1011397</name>
</gene>
<evidence type="ECO:0000256" key="8">
    <source>
        <dbReference type="ARBA" id="ARBA00023136"/>
    </source>
</evidence>
<evidence type="ECO:0000313" key="11">
    <source>
        <dbReference type="Proteomes" id="UP000199515"/>
    </source>
</evidence>
<dbReference type="GO" id="GO:0048472">
    <property type="term" value="F:threonine-phosphate decarboxylase activity"/>
    <property type="evidence" value="ECO:0007669"/>
    <property type="project" value="InterPro"/>
</dbReference>
<evidence type="ECO:0000256" key="2">
    <source>
        <dbReference type="ARBA" id="ARBA00004953"/>
    </source>
</evidence>
<evidence type="ECO:0000256" key="3">
    <source>
        <dbReference type="ARBA" id="ARBA00006263"/>
    </source>
</evidence>
<reference evidence="10 11" key="1">
    <citation type="submission" date="2016-10" db="EMBL/GenBank/DDBJ databases">
        <authorList>
            <person name="de Groot N.N."/>
        </authorList>
    </citation>
    <scope>NUCLEOTIDE SEQUENCE [LARGE SCALE GENOMIC DNA]</scope>
    <source>
        <strain evidence="10 11">CPCC 202699</strain>
    </source>
</reference>
<keyword evidence="4 9" id="KW-1003">Cell membrane</keyword>
<keyword evidence="8 9" id="KW-0472">Membrane</keyword>
<comment type="pathway">
    <text evidence="2 9">Cofactor biosynthesis; adenosylcobalamin biosynthesis.</text>
</comment>
<dbReference type="GO" id="GO:0005886">
    <property type="term" value="C:plasma membrane"/>
    <property type="evidence" value="ECO:0007669"/>
    <property type="project" value="UniProtKB-SubCell"/>
</dbReference>
<dbReference type="Pfam" id="PF03186">
    <property type="entry name" value="CobD_Cbib"/>
    <property type="match status" value="1"/>
</dbReference>
<evidence type="ECO:0000256" key="9">
    <source>
        <dbReference type="HAMAP-Rule" id="MF_00024"/>
    </source>
</evidence>
<dbReference type="OrthoDB" id="9811967at2"/>
<feature type="transmembrane region" description="Helical" evidence="9">
    <location>
        <begin position="55"/>
        <end position="73"/>
    </location>
</feature>
<comment type="subcellular location">
    <subcellularLocation>
        <location evidence="1 9">Cell membrane</location>
        <topology evidence="1 9">Multi-pass membrane protein</topology>
    </subcellularLocation>
</comment>
<keyword evidence="5 9" id="KW-0169">Cobalamin biosynthesis</keyword>
<dbReference type="NCBIfam" id="TIGR00380">
    <property type="entry name" value="cobal_cbiB"/>
    <property type="match status" value="1"/>
</dbReference>
<evidence type="ECO:0000313" key="10">
    <source>
        <dbReference type="EMBL" id="SDW74420.1"/>
    </source>
</evidence>
<keyword evidence="11" id="KW-1185">Reference proteome</keyword>
<dbReference type="UniPathway" id="UPA00148"/>
<evidence type="ECO:0000256" key="5">
    <source>
        <dbReference type="ARBA" id="ARBA00022573"/>
    </source>
</evidence>
<dbReference type="AlphaFoldDB" id="A0A1H2W1H2"/>